<keyword evidence="6 15" id="KW-0028">Amino-acid biosynthesis</keyword>
<dbReference type="RefSeq" id="WP_207844151.1">
    <property type="nucleotide sequence ID" value="NZ_JAFVMH010000001.1"/>
</dbReference>
<comment type="caution">
    <text evidence="18">The sequence shown here is derived from an EMBL/GenBank/DDBJ whole genome shotgun (WGS) entry which is preliminary data.</text>
</comment>
<evidence type="ECO:0000256" key="15">
    <source>
        <dbReference type="HAMAP-Rule" id="MF_01690"/>
    </source>
</evidence>
<proteinExistence type="inferred from homology"/>
<evidence type="ECO:0000256" key="8">
    <source>
        <dbReference type="ARBA" id="ARBA00022801"/>
    </source>
</evidence>
<keyword evidence="9 15" id="KW-0862">Zinc</keyword>
<evidence type="ECO:0000256" key="4">
    <source>
        <dbReference type="ARBA" id="ARBA00011921"/>
    </source>
</evidence>
<dbReference type="Pfam" id="PF01546">
    <property type="entry name" value="Peptidase_M20"/>
    <property type="match status" value="1"/>
</dbReference>
<feature type="binding site" evidence="15">
    <location>
        <position position="103"/>
    </location>
    <ligand>
        <name>Zn(2+)</name>
        <dbReference type="ChEBI" id="CHEBI:29105"/>
        <label>1</label>
    </ligand>
</feature>
<evidence type="ECO:0000256" key="10">
    <source>
        <dbReference type="ARBA" id="ARBA00022915"/>
    </source>
</evidence>
<feature type="binding site" evidence="15">
    <location>
        <position position="136"/>
    </location>
    <ligand>
        <name>Zn(2+)</name>
        <dbReference type="ChEBI" id="CHEBI:29105"/>
        <label>1</label>
    </ligand>
</feature>
<feature type="binding site" evidence="15">
    <location>
        <position position="170"/>
    </location>
    <ligand>
        <name>Zn(2+)</name>
        <dbReference type="ChEBI" id="CHEBI:29105"/>
        <label>2</label>
    </ligand>
</feature>
<evidence type="ECO:0000256" key="7">
    <source>
        <dbReference type="ARBA" id="ARBA00022723"/>
    </source>
</evidence>
<dbReference type="EC" id="3.5.1.18" evidence="4 15"/>
<feature type="region of interest" description="Disordered" evidence="16">
    <location>
        <begin position="1"/>
        <end position="33"/>
    </location>
</feature>
<dbReference type="InterPro" id="IPR011650">
    <property type="entry name" value="Peptidase_M20_dimer"/>
</dbReference>
<dbReference type="EMBL" id="JAFVMH010000001">
    <property type="protein sequence ID" value="MBO1323687.1"/>
    <property type="molecule type" value="Genomic_DNA"/>
</dbReference>
<dbReference type="InterPro" id="IPR002933">
    <property type="entry name" value="Peptidase_M20"/>
</dbReference>
<dbReference type="GO" id="GO:0008777">
    <property type="term" value="F:acetylornithine deacetylase activity"/>
    <property type="evidence" value="ECO:0007669"/>
    <property type="project" value="TreeGrafter"/>
</dbReference>
<evidence type="ECO:0000313" key="19">
    <source>
        <dbReference type="Proteomes" id="UP000664073"/>
    </source>
</evidence>
<dbReference type="Gene3D" id="3.40.630.10">
    <property type="entry name" value="Zn peptidases"/>
    <property type="match status" value="2"/>
</dbReference>
<dbReference type="NCBIfam" id="TIGR01246">
    <property type="entry name" value="dapE_proteo"/>
    <property type="match status" value="1"/>
</dbReference>
<evidence type="ECO:0000259" key="17">
    <source>
        <dbReference type="Pfam" id="PF07687"/>
    </source>
</evidence>
<sequence length="410" mass="42928">MTETALKTPALPTGGGQPFGGDAQASPADLPADLGDPLAVAQALIRQPSVTPDPGGAQQVLAAMLERLGFAVTSLPFGEGEGRTPNLFARLGTAGPHICYAGHTDVVPPGNEADWRVPPYAGEVVDGLLYGRGACDMKGGIAAFVAAVARLVAKGAPRGSISFLITGDEEGPATYGTCKVLEWMEQNGQIPTYCLVGEPTNPATLGEMLKIGRRGSLNAHIVVEGTQGHAAYPHRADNPVHRLLDVLAALRATPLDHGTTYFEPSSLQVTSLDVGNMATNVIPARAQARLNIRFNDLHTGAALKGWLETTCRSLAPRSKVDVRISGESFLTQPGPETEQLVNAITQVTGLVPALDTGGGTSDARFIARYCPVSEFGLVGASIHKVDEHTAVADLLKLAEIYETFLKGVGM</sequence>
<keyword evidence="12 15" id="KW-0170">Cobalt</keyword>
<evidence type="ECO:0000313" key="18">
    <source>
        <dbReference type="EMBL" id="MBO1323687.1"/>
    </source>
</evidence>
<protein>
    <recommendedName>
        <fullName evidence="5 15">Succinyl-diaminopimelate desuccinylase</fullName>
        <shortName evidence="15">SDAP desuccinylase</shortName>
        <ecNumber evidence="4 15">3.5.1.18</ecNumber>
    </recommendedName>
    <alternativeName>
        <fullName evidence="13 15">N-succinyl-LL-2,6-diaminoheptanedioate amidohydrolase</fullName>
    </alternativeName>
</protein>
<dbReference type="Proteomes" id="UP000664073">
    <property type="component" value="Unassembled WGS sequence"/>
</dbReference>
<comment type="catalytic activity">
    <reaction evidence="14 15">
        <text>N-succinyl-(2S,6S)-2,6-diaminopimelate + H2O = (2S,6S)-2,6-diaminopimelate + succinate</text>
        <dbReference type="Rhea" id="RHEA:22608"/>
        <dbReference type="ChEBI" id="CHEBI:15377"/>
        <dbReference type="ChEBI" id="CHEBI:30031"/>
        <dbReference type="ChEBI" id="CHEBI:57609"/>
        <dbReference type="ChEBI" id="CHEBI:58087"/>
        <dbReference type="EC" id="3.5.1.18"/>
    </reaction>
</comment>
<dbReference type="HAMAP" id="MF_01690">
    <property type="entry name" value="DapE"/>
    <property type="match status" value="1"/>
</dbReference>
<dbReference type="GO" id="GO:0009089">
    <property type="term" value="P:lysine biosynthetic process via diaminopimelate"/>
    <property type="evidence" value="ECO:0007669"/>
    <property type="project" value="UniProtKB-UniRule"/>
</dbReference>
<dbReference type="InterPro" id="IPR036264">
    <property type="entry name" value="Bact_exopeptidase_dim_dom"/>
</dbReference>
<evidence type="ECO:0000256" key="13">
    <source>
        <dbReference type="ARBA" id="ARBA00031891"/>
    </source>
</evidence>
<dbReference type="GO" id="GO:0050897">
    <property type="term" value="F:cobalt ion binding"/>
    <property type="evidence" value="ECO:0007669"/>
    <property type="project" value="UniProtKB-UniRule"/>
</dbReference>
<comment type="pathway">
    <text evidence="1 15">Amino-acid biosynthesis; L-lysine biosynthesis via DAP pathway; LL-2,6-diaminopimelate from (S)-tetrahydrodipicolinate (succinylase route): step 3/3.</text>
</comment>
<dbReference type="GO" id="GO:0008270">
    <property type="term" value="F:zinc ion binding"/>
    <property type="evidence" value="ECO:0007669"/>
    <property type="project" value="UniProtKB-UniRule"/>
</dbReference>
<dbReference type="Pfam" id="PF07687">
    <property type="entry name" value="M20_dimer"/>
    <property type="match status" value="1"/>
</dbReference>
<dbReference type="GO" id="GO:0019877">
    <property type="term" value="P:diaminopimelate biosynthetic process"/>
    <property type="evidence" value="ECO:0007669"/>
    <property type="project" value="UniProtKB-UniRule"/>
</dbReference>
<dbReference type="NCBIfam" id="NF009557">
    <property type="entry name" value="PRK13009.1"/>
    <property type="match status" value="1"/>
</dbReference>
<dbReference type="SUPFAM" id="SSF53187">
    <property type="entry name" value="Zn-dependent exopeptidases"/>
    <property type="match status" value="1"/>
</dbReference>
<dbReference type="PANTHER" id="PTHR43808">
    <property type="entry name" value="ACETYLORNITHINE DEACETYLASE"/>
    <property type="match status" value="1"/>
</dbReference>
<feature type="active site" evidence="15">
    <location>
        <position position="105"/>
    </location>
</feature>
<keyword evidence="10 15" id="KW-0220">Diaminopimelate biosynthesis</keyword>
<feature type="binding site" evidence="15">
    <location>
        <position position="383"/>
    </location>
    <ligand>
        <name>Zn(2+)</name>
        <dbReference type="ChEBI" id="CHEBI:29105"/>
        <label>2</label>
    </ligand>
</feature>
<comment type="subunit">
    <text evidence="3 15">Homodimer.</text>
</comment>
<dbReference type="InterPro" id="IPR001261">
    <property type="entry name" value="ArgE/DapE_CS"/>
</dbReference>
<dbReference type="CDD" id="cd03891">
    <property type="entry name" value="M20_DapE_proteobac"/>
    <property type="match status" value="1"/>
</dbReference>
<organism evidence="18 19">
    <name type="scientific">Acetobacter garciniae</name>
    <dbReference type="NCBI Taxonomy" id="2817435"/>
    <lineage>
        <taxon>Bacteria</taxon>
        <taxon>Pseudomonadati</taxon>
        <taxon>Pseudomonadota</taxon>
        <taxon>Alphaproteobacteria</taxon>
        <taxon>Acetobacterales</taxon>
        <taxon>Acetobacteraceae</taxon>
        <taxon>Acetobacter</taxon>
    </lineage>
</organism>
<comment type="function">
    <text evidence="15">Catalyzes the hydrolysis of N-succinyl-L,L-diaminopimelic acid (SDAP), forming succinate and LL-2,6-diaminopimelate (DAP), an intermediate involved in the bacterial biosynthesis of lysine and meso-diaminopimelic acid, an essential component of bacterial cell walls.</text>
</comment>
<keyword evidence="7 15" id="KW-0479">Metal-binding</keyword>
<gene>
    <name evidence="15 18" type="primary">dapE</name>
    <name evidence="18" type="ORF">J2D77_00765</name>
</gene>
<keyword evidence="11 15" id="KW-0457">Lysine biosynthesis</keyword>
<evidence type="ECO:0000256" key="1">
    <source>
        <dbReference type="ARBA" id="ARBA00005130"/>
    </source>
</evidence>
<dbReference type="GO" id="GO:0009014">
    <property type="term" value="F:succinyl-diaminopimelate desuccinylase activity"/>
    <property type="evidence" value="ECO:0007669"/>
    <property type="project" value="UniProtKB-UniRule"/>
</dbReference>
<accession>A0A939HHV0</accession>
<evidence type="ECO:0000256" key="2">
    <source>
        <dbReference type="ARBA" id="ARBA00006746"/>
    </source>
</evidence>
<evidence type="ECO:0000256" key="16">
    <source>
        <dbReference type="SAM" id="MobiDB-lite"/>
    </source>
</evidence>
<evidence type="ECO:0000256" key="5">
    <source>
        <dbReference type="ARBA" id="ARBA00022391"/>
    </source>
</evidence>
<feature type="active site" description="Proton acceptor" evidence="15">
    <location>
        <position position="169"/>
    </location>
</feature>
<dbReference type="GO" id="GO:0006526">
    <property type="term" value="P:L-arginine biosynthetic process"/>
    <property type="evidence" value="ECO:0007669"/>
    <property type="project" value="TreeGrafter"/>
</dbReference>
<dbReference type="SUPFAM" id="SSF55031">
    <property type="entry name" value="Bacterial exopeptidase dimerisation domain"/>
    <property type="match status" value="1"/>
</dbReference>
<evidence type="ECO:0000256" key="11">
    <source>
        <dbReference type="ARBA" id="ARBA00023154"/>
    </source>
</evidence>
<comment type="cofactor">
    <cofactor evidence="15">
        <name>Zn(2+)</name>
        <dbReference type="ChEBI" id="CHEBI:29105"/>
    </cofactor>
    <cofactor evidence="15">
        <name>Co(2+)</name>
        <dbReference type="ChEBI" id="CHEBI:48828"/>
    </cofactor>
    <text evidence="15">Binds 2 Zn(2+) or Co(2+) ions per subunit.</text>
</comment>
<keyword evidence="19" id="KW-1185">Reference proteome</keyword>
<dbReference type="Gene3D" id="3.30.70.360">
    <property type="match status" value="1"/>
</dbReference>
<dbReference type="AlphaFoldDB" id="A0A939HHV0"/>
<evidence type="ECO:0000256" key="6">
    <source>
        <dbReference type="ARBA" id="ARBA00022605"/>
    </source>
</evidence>
<evidence type="ECO:0000256" key="3">
    <source>
        <dbReference type="ARBA" id="ARBA00011738"/>
    </source>
</evidence>
<name>A0A939HHV0_9PROT</name>
<dbReference type="InterPro" id="IPR050072">
    <property type="entry name" value="Peptidase_M20A"/>
</dbReference>
<keyword evidence="8 15" id="KW-0378">Hydrolase</keyword>
<dbReference type="InterPro" id="IPR005941">
    <property type="entry name" value="DapE_proteobac"/>
</dbReference>
<feature type="domain" description="Peptidase M20 dimerisation" evidence="17">
    <location>
        <begin position="211"/>
        <end position="317"/>
    </location>
</feature>
<evidence type="ECO:0000256" key="14">
    <source>
        <dbReference type="ARBA" id="ARBA00051301"/>
    </source>
</evidence>
<evidence type="ECO:0000256" key="9">
    <source>
        <dbReference type="ARBA" id="ARBA00022833"/>
    </source>
</evidence>
<evidence type="ECO:0000256" key="12">
    <source>
        <dbReference type="ARBA" id="ARBA00023285"/>
    </source>
</evidence>
<feature type="binding site" evidence="15">
    <location>
        <position position="136"/>
    </location>
    <ligand>
        <name>Zn(2+)</name>
        <dbReference type="ChEBI" id="CHEBI:29105"/>
        <label>2</label>
    </ligand>
</feature>
<comment type="similarity">
    <text evidence="2 15">Belongs to the peptidase M20A family. DapE subfamily.</text>
</comment>
<dbReference type="PANTHER" id="PTHR43808:SF31">
    <property type="entry name" value="N-ACETYL-L-CITRULLINE DEACETYLASE"/>
    <property type="match status" value="1"/>
</dbReference>
<reference evidence="18" key="1">
    <citation type="submission" date="2021-03" db="EMBL/GenBank/DDBJ databases">
        <title>The complete genome sequence of Acetobacter sp. TBRC 12339.</title>
        <authorList>
            <person name="Charoenyingcharoen P."/>
            <person name="Yukphan P."/>
        </authorList>
    </citation>
    <scope>NUCLEOTIDE SEQUENCE</scope>
    <source>
        <strain evidence="18">TBRC 12339</strain>
    </source>
</reference>
<feature type="binding site" evidence="15">
    <location>
        <position position="198"/>
    </location>
    <ligand>
        <name>Zn(2+)</name>
        <dbReference type="ChEBI" id="CHEBI:29105"/>
        <label>1</label>
    </ligand>
</feature>
<dbReference type="PROSITE" id="PS00759">
    <property type="entry name" value="ARGE_DAPE_CPG2_2"/>
    <property type="match status" value="1"/>
</dbReference>